<evidence type="ECO:0000256" key="5">
    <source>
        <dbReference type="ARBA" id="ARBA00022490"/>
    </source>
</evidence>
<dbReference type="Proteomes" id="UP000187429">
    <property type="component" value="Unassembled WGS sequence"/>
</dbReference>
<protein>
    <submittedName>
        <fullName evidence="9">Exportin-7</fullName>
    </submittedName>
</protein>
<dbReference type="AlphaFoldDB" id="A0A1R1XXJ4"/>
<dbReference type="OrthoDB" id="244158at2759"/>
<proteinExistence type="inferred from homology"/>
<organism evidence="9 10">
    <name type="scientific">Smittium culicis</name>
    <dbReference type="NCBI Taxonomy" id="133412"/>
    <lineage>
        <taxon>Eukaryota</taxon>
        <taxon>Fungi</taxon>
        <taxon>Fungi incertae sedis</taxon>
        <taxon>Zoopagomycota</taxon>
        <taxon>Kickxellomycotina</taxon>
        <taxon>Harpellomycetes</taxon>
        <taxon>Harpellales</taxon>
        <taxon>Legeriomycetaceae</taxon>
        <taxon>Smittium</taxon>
    </lineage>
</organism>
<keyword evidence="4" id="KW-0813">Transport</keyword>
<evidence type="ECO:0000313" key="8">
    <source>
        <dbReference type="EMBL" id="OMJ10544.1"/>
    </source>
</evidence>
<dbReference type="EMBL" id="LSSM01006554">
    <property type="protein sequence ID" value="OMJ10544.1"/>
    <property type="molecule type" value="Genomic_DNA"/>
</dbReference>
<comment type="caution">
    <text evidence="9">The sequence shown here is derived from an EMBL/GenBank/DDBJ whole genome shotgun (WGS) entry which is preliminary data.</text>
</comment>
<reference evidence="9" key="2">
    <citation type="submission" date="2017-01" db="EMBL/GenBank/DDBJ databases">
        <authorList>
            <person name="Mah S.A."/>
            <person name="Swanson W.J."/>
            <person name="Moy G.W."/>
            <person name="Vacquier V.D."/>
        </authorList>
    </citation>
    <scope>NUCLEOTIDE SEQUENCE [LARGE SCALE GENOMIC DNA]</scope>
    <source>
        <strain evidence="9">ID-206-W2</strain>
    </source>
</reference>
<dbReference type="GO" id="GO:0005643">
    <property type="term" value="C:nuclear pore"/>
    <property type="evidence" value="ECO:0007669"/>
    <property type="project" value="TreeGrafter"/>
</dbReference>
<keyword evidence="7" id="KW-0539">Nucleus</keyword>
<dbReference type="GO" id="GO:0005737">
    <property type="term" value="C:cytoplasm"/>
    <property type="evidence" value="ECO:0007669"/>
    <property type="project" value="UniProtKB-SubCell"/>
</dbReference>
<evidence type="ECO:0000256" key="7">
    <source>
        <dbReference type="ARBA" id="ARBA00023242"/>
    </source>
</evidence>
<keyword evidence="5" id="KW-0963">Cytoplasm</keyword>
<sequence length="307" mass="35097">MNVDNEGPPTVENLDMLTNNLYTSANSEVRIEAENRLAYYFPTFASTDSQELNISPLIQKKPPVSVYSSIKTPLDSISFLFWYLNNTRNDYSLFFASQRIKVIVIKFAFSFNMAQKKDLDKTRELVLMESIVLQKNIFLFSFVGFQCDESSDDIATIQLPTSWRTAFDAPALVDSYFIAYKDESASIQPLILELLVYFASIRRTFFTDETRKKFTMAMVQHITNVIDNSIGLGLVENYHHMCRLLSRFRSTHTLIDMENDQEFEKFLDTVTGFSITGLSLWEIVTCYMASLLTLATKSVSDDGISDS</sequence>
<name>A0A1R1XXJ4_9FUNG</name>
<dbReference type="PANTHER" id="PTHR12596:SF2">
    <property type="entry name" value="EXPORTIN-7 ISOFORM X1"/>
    <property type="match status" value="1"/>
</dbReference>
<dbReference type="EMBL" id="LSSM01003016">
    <property type="protein sequence ID" value="OMJ19407.1"/>
    <property type="molecule type" value="Genomic_DNA"/>
</dbReference>
<evidence type="ECO:0000256" key="3">
    <source>
        <dbReference type="ARBA" id="ARBA00009466"/>
    </source>
</evidence>
<dbReference type="GO" id="GO:0006611">
    <property type="term" value="P:protein export from nucleus"/>
    <property type="evidence" value="ECO:0007669"/>
    <property type="project" value="TreeGrafter"/>
</dbReference>
<accession>A0A1R1XXJ4</accession>
<evidence type="ECO:0000313" key="10">
    <source>
        <dbReference type="Proteomes" id="UP000187429"/>
    </source>
</evidence>
<evidence type="ECO:0000256" key="6">
    <source>
        <dbReference type="ARBA" id="ARBA00022927"/>
    </source>
</evidence>
<keyword evidence="6" id="KW-0653">Protein transport</keyword>
<reference evidence="10" key="1">
    <citation type="submission" date="2017-01" db="EMBL/GenBank/DDBJ databases">
        <authorList>
            <person name="Wang Y."/>
            <person name="White M."/>
            <person name="Kvist S."/>
            <person name="Moncalvo J.-M."/>
        </authorList>
    </citation>
    <scope>NUCLEOTIDE SEQUENCE [LARGE SCALE GENOMIC DNA]</scope>
    <source>
        <strain evidence="10">ID-206-W2</strain>
    </source>
</reference>
<dbReference type="InterPro" id="IPR044189">
    <property type="entry name" value="XPO4/7-like"/>
</dbReference>
<dbReference type="PANTHER" id="PTHR12596">
    <property type="entry name" value="EXPORTIN 4,7-RELATED"/>
    <property type="match status" value="1"/>
</dbReference>
<comment type="subcellular location">
    <subcellularLocation>
        <location evidence="2">Cytoplasm</location>
    </subcellularLocation>
    <subcellularLocation>
        <location evidence="1">Nucleus</location>
    </subcellularLocation>
</comment>
<evidence type="ECO:0000313" key="9">
    <source>
        <dbReference type="EMBL" id="OMJ19407.1"/>
    </source>
</evidence>
<gene>
    <name evidence="8" type="ORF">AYI69_g10204</name>
    <name evidence="9" type="ORF">AYI69_g6628</name>
</gene>
<dbReference type="GO" id="GO:0005049">
    <property type="term" value="F:nuclear export signal receptor activity"/>
    <property type="evidence" value="ECO:0007669"/>
    <property type="project" value="InterPro"/>
</dbReference>
<comment type="similarity">
    <text evidence="3">Belongs to the exportin family.</text>
</comment>
<evidence type="ECO:0000256" key="1">
    <source>
        <dbReference type="ARBA" id="ARBA00004123"/>
    </source>
</evidence>
<keyword evidence="10" id="KW-1185">Reference proteome</keyword>
<evidence type="ECO:0000256" key="4">
    <source>
        <dbReference type="ARBA" id="ARBA00022448"/>
    </source>
</evidence>
<evidence type="ECO:0000256" key="2">
    <source>
        <dbReference type="ARBA" id="ARBA00004496"/>
    </source>
</evidence>